<dbReference type="Proteomes" id="UP001190700">
    <property type="component" value="Unassembled WGS sequence"/>
</dbReference>
<gene>
    <name evidence="3" type="ORF">CYMTET_24506</name>
</gene>
<evidence type="ECO:0000256" key="2">
    <source>
        <dbReference type="SAM" id="Phobius"/>
    </source>
</evidence>
<feature type="transmembrane region" description="Helical" evidence="2">
    <location>
        <begin position="271"/>
        <end position="292"/>
    </location>
</feature>
<organism evidence="3 4">
    <name type="scientific">Cymbomonas tetramitiformis</name>
    <dbReference type="NCBI Taxonomy" id="36881"/>
    <lineage>
        <taxon>Eukaryota</taxon>
        <taxon>Viridiplantae</taxon>
        <taxon>Chlorophyta</taxon>
        <taxon>Pyramimonadophyceae</taxon>
        <taxon>Pyramimonadales</taxon>
        <taxon>Pyramimonadaceae</taxon>
        <taxon>Cymbomonas</taxon>
    </lineage>
</organism>
<protein>
    <recommendedName>
        <fullName evidence="5">Transmembrane protein</fullName>
    </recommendedName>
</protein>
<comment type="caution">
    <text evidence="3">The sequence shown here is derived from an EMBL/GenBank/DDBJ whole genome shotgun (WGS) entry which is preliminary data.</text>
</comment>
<name>A0AAE0FWH3_9CHLO</name>
<sequence>MDPFMGTGAHGVTPEVFEDYDTAAEHVPALQQSKVHAGSFAPIGTGHPTAAASAIDRCISSVSATAAPTLGPSVPPSSRLFADLVLEGSGSGGAGTLSTTNMGHFSAMSDPLPELLPTDDEEEDPMPEPQRPELAAATAVPPPVPTATFSRCGVGASPYSKSALLTAAVICTIFFPAAGITTAAELQTIPVESDFPTTLFFTRTQAFPPCRTTFGSVCAFSIPHVLHHQFACAVHYPSTPRVVYCGNIPGVPPWEFTSGYFFWTYLCTLDWFWTLGLGLVTFLASGISWYWASYGYSVL</sequence>
<keyword evidence="2" id="KW-0812">Transmembrane</keyword>
<evidence type="ECO:0000313" key="4">
    <source>
        <dbReference type="Proteomes" id="UP001190700"/>
    </source>
</evidence>
<accession>A0AAE0FWH3</accession>
<evidence type="ECO:0000256" key="1">
    <source>
        <dbReference type="SAM" id="MobiDB-lite"/>
    </source>
</evidence>
<evidence type="ECO:0008006" key="5">
    <source>
        <dbReference type="Google" id="ProtNLM"/>
    </source>
</evidence>
<evidence type="ECO:0000313" key="3">
    <source>
        <dbReference type="EMBL" id="KAK3266903.1"/>
    </source>
</evidence>
<dbReference type="AlphaFoldDB" id="A0AAE0FWH3"/>
<reference evidence="3 4" key="1">
    <citation type="journal article" date="2015" name="Genome Biol. Evol.">
        <title>Comparative Genomics of a Bacterivorous Green Alga Reveals Evolutionary Causalities and Consequences of Phago-Mixotrophic Mode of Nutrition.</title>
        <authorList>
            <person name="Burns J.A."/>
            <person name="Paasch A."/>
            <person name="Narechania A."/>
            <person name="Kim E."/>
        </authorList>
    </citation>
    <scope>NUCLEOTIDE SEQUENCE [LARGE SCALE GENOMIC DNA]</scope>
    <source>
        <strain evidence="3 4">PLY_AMNH</strain>
    </source>
</reference>
<dbReference type="EMBL" id="LGRX02012758">
    <property type="protein sequence ID" value="KAK3266903.1"/>
    <property type="molecule type" value="Genomic_DNA"/>
</dbReference>
<keyword evidence="2" id="KW-1133">Transmembrane helix</keyword>
<feature type="compositionally biased region" description="Acidic residues" evidence="1">
    <location>
        <begin position="117"/>
        <end position="126"/>
    </location>
</feature>
<keyword evidence="4" id="KW-1185">Reference proteome</keyword>
<feature type="region of interest" description="Disordered" evidence="1">
    <location>
        <begin position="93"/>
        <end position="131"/>
    </location>
</feature>
<proteinExistence type="predicted"/>
<keyword evidence="2" id="KW-0472">Membrane</keyword>